<keyword evidence="2" id="KW-0902">Two-component regulatory system</keyword>
<dbReference type="InterPro" id="IPR011006">
    <property type="entry name" value="CheY-like_superfamily"/>
</dbReference>
<proteinExistence type="predicted"/>
<organism evidence="7 8">
    <name type="scientific">Roseicitreum antarcticum</name>
    <dbReference type="NCBI Taxonomy" id="564137"/>
    <lineage>
        <taxon>Bacteria</taxon>
        <taxon>Pseudomonadati</taxon>
        <taxon>Pseudomonadota</taxon>
        <taxon>Alphaproteobacteria</taxon>
        <taxon>Rhodobacterales</taxon>
        <taxon>Paracoccaceae</taxon>
        <taxon>Roseicitreum</taxon>
    </lineage>
</organism>
<accession>A0A1H2Z1R9</accession>
<dbReference type="PANTHER" id="PTHR45339">
    <property type="entry name" value="HYBRID SIGNAL TRANSDUCTION HISTIDINE KINASE J"/>
    <property type="match status" value="1"/>
</dbReference>
<feature type="modified residue" description="4-aspartylphosphate" evidence="4">
    <location>
        <position position="88"/>
    </location>
</feature>
<evidence type="ECO:0000256" key="4">
    <source>
        <dbReference type="PROSITE-ProRule" id="PRU00169"/>
    </source>
</evidence>
<evidence type="ECO:0000313" key="8">
    <source>
        <dbReference type="Proteomes" id="UP000198539"/>
    </source>
</evidence>
<dbReference type="STRING" id="564137.SAMN04488238_105206"/>
<dbReference type="InterPro" id="IPR008207">
    <property type="entry name" value="Sig_transdc_His_kin_Hpt_dom"/>
</dbReference>
<keyword evidence="8" id="KW-1185">Reference proteome</keyword>
<dbReference type="AlphaFoldDB" id="A0A1H2Z1R9"/>
<dbReference type="GO" id="GO:0000160">
    <property type="term" value="P:phosphorelay signal transduction system"/>
    <property type="evidence" value="ECO:0007669"/>
    <property type="project" value="UniProtKB-KW"/>
</dbReference>
<protein>
    <submittedName>
        <fullName evidence="7">CheY chemotaxis protein or a CheY-like REC (Receiver) domain</fullName>
    </submittedName>
</protein>
<dbReference type="Proteomes" id="UP000198539">
    <property type="component" value="Unassembled WGS sequence"/>
</dbReference>
<dbReference type="InterPro" id="IPR036641">
    <property type="entry name" value="HPT_dom_sf"/>
</dbReference>
<gene>
    <name evidence="7" type="ORF">SAMN04488238_105206</name>
</gene>
<evidence type="ECO:0000256" key="1">
    <source>
        <dbReference type="ARBA" id="ARBA00022553"/>
    </source>
</evidence>
<name>A0A1H2Z1R9_9RHOB</name>
<dbReference type="InterPro" id="IPR001789">
    <property type="entry name" value="Sig_transdc_resp-reg_receiver"/>
</dbReference>
<dbReference type="SUPFAM" id="SSF52172">
    <property type="entry name" value="CheY-like"/>
    <property type="match status" value="1"/>
</dbReference>
<dbReference type="EMBL" id="FNOM01000005">
    <property type="protein sequence ID" value="SDX10958.1"/>
    <property type="molecule type" value="Genomic_DNA"/>
</dbReference>
<dbReference type="Pfam" id="PF01627">
    <property type="entry name" value="Hpt"/>
    <property type="match status" value="1"/>
</dbReference>
<evidence type="ECO:0000313" key="7">
    <source>
        <dbReference type="EMBL" id="SDX10958.1"/>
    </source>
</evidence>
<dbReference type="SMART" id="SM00448">
    <property type="entry name" value="REC"/>
    <property type="match status" value="1"/>
</dbReference>
<dbReference type="CDD" id="cd17546">
    <property type="entry name" value="REC_hyHK_CKI1_RcsC-like"/>
    <property type="match status" value="1"/>
</dbReference>
<dbReference type="Pfam" id="PF00072">
    <property type="entry name" value="Response_reg"/>
    <property type="match status" value="1"/>
</dbReference>
<dbReference type="GO" id="GO:0005886">
    <property type="term" value="C:plasma membrane"/>
    <property type="evidence" value="ECO:0007669"/>
    <property type="project" value="UniProtKB-SubCell"/>
</dbReference>
<feature type="domain" description="Response regulatory" evidence="5">
    <location>
        <begin position="34"/>
        <end position="153"/>
    </location>
</feature>
<dbReference type="PANTHER" id="PTHR45339:SF3">
    <property type="entry name" value="HISTIDINE KINASE"/>
    <property type="match status" value="1"/>
</dbReference>
<dbReference type="Gene3D" id="1.20.120.160">
    <property type="entry name" value="HPT domain"/>
    <property type="match status" value="1"/>
</dbReference>
<sequence length="277" mass="28509">MQTTASENAGGRGATLVASACGAPEKAAPVLQRRILLAEDGMFNQMLLSTILRQQGLAVEIVGNGALAVARAMEALHTGAAFDLILMDIQMPEMNGDVATAKLRAMGYPGVIVAVTADDTEVERARCIDAGCDNYLTKPIARDALIAVVKTYLSGGNDGAAEKIHTPTGDGASQAHAAIAPLYSSYADDPEMEMLVAGFVDQLPGHVAALRTAADCDDLGGMTRLAHQLSGAAGGYGFTPVSHAAAALEKAARAADNTDGLMSTLEGLAQVCAQVRK</sequence>
<evidence type="ECO:0000259" key="6">
    <source>
        <dbReference type="PROSITE" id="PS50894"/>
    </source>
</evidence>
<reference evidence="7 8" key="1">
    <citation type="submission" date="2016-10" db="EMBL/GenBank/DDBJ databases">
        <authorList>
            <person name="de Groot N.N."/>
        </authorList>
    </citation>
    <scope>NUCLEOTIDE SEQUENCE [LARGE SCALE GENOMIC DNA]</scope>
    <source>
        <strain evidence="7 8">CGMCC 1.8894</strain>
    </source>
</reference>
<dbReference type="GO" id="GO:0004672">
    <property type="term" value="F:protein kinase activity"/>
    <property type="evidence" value="ECO:0007669"/>
    <property type="project" value="UniProtKB-ARBA"/>
</dbReference>
<keyword evidence="1 4" id="KW-0597">Phosphoprotein</keyword>
<evidence type="ECO:0000256" key="2">
    <source>
        <dbReference type="ARBA" id="ARBA00023012"/>
    </source>
</evidence>
<dbReference type="GO" id="GO:0005524">
    <property type="term" value="F:ATP binding"/>
    <property type="evidence" value="ECO:0007669"/>
    <property type="project" value="UniProtKB-KW"/>
</dbReference>
<dbReference type="SUPFAM" id="SSF47226">
    <property type="entry name" value="Histidine-containing phosphotransfer domain, HPT domain"/>
    <property type="match status" value="1"/>
</dbReference>
<dbReference type="PROSITE" id="PS50110">
    <property type="entry name" value="RESPONSE_REGULATORY"/>
    <property type="match status" value="1"/>
</dbReference>
<dbReference type="PROSITE" id="PS50894">
    <property type="entry name" value="HPT"/>
    <property type="match status" value="1"/>
</dbReference>
<evidence type="ECO:0000256" key="3">
    <source>
        <dbReference type="PROSITE-ProRule" id="PRU00110"/>
    </source>
</evidence>
<dbReference type="Gene3D" id="3.40.50.2300">
    <property type="match status" value="1"/>
</dbReference>
<evidence type="ECO:0000259" key="5">
    <source>
        <dbReference type="PROSITE" id="PS50110"/>
    </source>
</evidence>
<feature type="modified residue" description="Phosphohistidine" evidence="3">
    <location>
        <position position="227"/>
    </location>
</feature>
<feature type="domain" description="HPt" evidence="6">
    <location>
        <begin position="188"/>
        <end position="277"/>
    </location>
</feature>